<dbReference type="PANTHER" id="PTHR31898">
    <property type="entry name" value="TRANSMEMBRANE PROTEIN 136"/>
    <property type="match status" value="1"/>
</dbReference>
<gene>
    <name evidence="9 10" type="primary">LOC110976793</name>
</gene>
<dbReference type="PANTHER" id="PTHR31898:SF1">
    <property type="entry name" value="TLC DOMAIN-CONTAINING PROTEIN 5"/>
    <property type="match status" value="1"/>
</dbReference>
<dbReference type="InterPro" id="IPR006634">
    <property type="entry name" value="TLC-dom"/>
</dbReference>
<evidence type="ECO:0000313" key="10">
    <source>
        <dbReference type="RefSeq" id="XP_022086063.1"/>
    </source>
</evidence>
<dbReference type="KEGG" id="aplc:110976793"/>
<evidence type="ECO:0000313" key="9">
    <source>
        <dbReference type="RefSeq" id="XP_022086062.1"/>
    </source>
</evidence>
<accession>A0A8B7XYT2</accession>
<dbReference type="Proteomes" id="UP000694845">
    <property type="component" value="Unplaced"/>
</dbReference>
<keyword evidence="2 5" id="KW-0812">Transmembrane</keyword>
<dbReference type="SMART" id="SM00724">
    <property type="entry name" value="TLC"/>
    <property type="match status" value="1"/>
</dbReference>
<dbReference type="OrthoDB" id="506011at2759"/>
<dbReference type="PROSITE" id="PS50922">
    <property type="entry name" value="TLC"/>
    <property type="match status" value="1"/>
</dbReference>
<keyword evidence="3 6" id="KW-1133">Transmembrane helix</keyword>
<reference evidence="9 10" key="1">
    <citation type="submission" date="2025-04" db="UniProtKB">
        <authorList>
            <consortium name="RefSeq"/>
        </authorList>
    </citation>
    <scope>IDENTIFICATION</scope>
</reference>
<evidence type="ECO:0000256" key="6">
    <source>
        <dbReference type="SAM" id="Phobius"/>
    </source>
</evidence>
<feature type="transmembrane region" description="Helical" evidence="6">
    <location>
        <begin position="103"/>
        <end position="124"/>
    </location>
</feature>
<protein>
    <submittedName>
        <fullName evidence="9 10">Transmembrane protein 136-like isoform X1</fullName>
    </submittedName>
</protein>
<dbReference type="RefSeq" id="XP_022086063.1">
    <property type="nucleotide sequence ID" value="XM_022230371.1"/>
</dbReference>
<organism evidence="8 10">
    <name type="scientific">Acanthaster planci</name>
    <name type="common">Crown-of-thorns starfish</name>
    <dbReference type="NCBI Taxonomy" id="133434"/>
    <lineage>
        <taxon>Eukaryota</taxon>
        <taxon>Metazoa</taxon>
        <taxon>Echinodermata</taxon>
        <taxon>Eleutherozoa</taxon>
        <taxon>Asterozoa</taxon>
        <taxon>Asteroidea</taxon>
        <taxon>Valvatacea</taxon>
        <taxon>Valvatida</taxon>
        <taxon>Acanthasteridae</taxon>
        <taxon>Acanthaster</taxon>
    </lineage>
</organism>
<evidence type="ECO:0000313" key="8">
    <source>
        <dbReference type="Proteomes" id="UP000694845"/>
    </source>
</evidence>
<dbReference type="GO" id="GO:0016020">
    <property type="term" value="C:membrane"/>
    <property type="evidence" value="ECO:0007669"/>
    <property type="project" value="UniProtKB-SubCell"/>
</dbReference>
<evidence type="ECO:0000256" key="2">
    <source>
        <dbReference type="ARBA" id="ARBA00022692"/>
    </source>
</evidence>
<feature type="transmembrane region" description="Helical" evidence="6">
    <location>
        <begin position="39"/>
        <end position="62"/>
    </location>
</feature>
<feature type="transmembrane region" description="Helical" evidence="6">
    <location>
        <begin position="195"/>
        <end position="218"/>
    </location>
</feature>
<dbReference type="InterPro" id="IPR042512">
    <property type="entry name" value="TLCD5"/>
</dbReference>
<proteinExistence type="predicted"/>
<dbReference type="AlphaFoldDB" id="A0A8B7XYT2"/>
<dbReference type="GeneID" id="110976793"/>
<feature type="transmembrane region" description="Helical" evidence="6">
    <location>
        <begin position="6"/>
        <end position="27"/>
    </location>
</feature>
<evidence type="ECO:0000256" key="3">
    <source>
        <dbReference type="ARBA" id="ARBA00022989"/>
    </source>
</evidence>
<dbReference type="Pfam" id="PF03798">
    <property type="entry name" value="TRAM_LAG1_CLN8"/>
    <property type="match status" value="1"/>
</dbReference>
<evidence type="ECO:0000256" key="4">
    <source>
        <dbReference type="ARBA" id="ARBA00023136"/>
    </source>
</evidence>
<evidence type="ECO:0000256" key="5">
    <source>
        <dbReference type="PROSITE-ProRule" id="PRU00205"/>
    </source>
</evidence>
<name>A0A8B7XYT2_ACAPL</name>
<evidence type="ECO:0000259" key="7">
    <source>
        <dbReference type="PROSITE" id="PS50922"/>
    </source>
</evidence>
<keyword evidence="8" id="KW-1185">Reference proteome</keyword>
<dbReference type="OMA" id="THAGYPN"/>
<sequence length="241" mass="27509">MELPEFVLLTMASFIGWSALYRALCFLQPHKSYEWNSRIVVVIHAGTILVMSSVFGFFFSPWPFTHPGGKSNPYENSTMVVCNGYFLYDFIRSMLYDTRHNRAMVLHHLVCILFTSASLVSGLSGTEINFSLFLAELTNPMLQIRWLMRNAGITEGILYELNQVVFLVAFFIIRVGIGTYWIYHYLLHPVPHLFFKLGGILLYAVSIIFMGQIMIVAYNKLSPSGRKESSENLPALDKTKI</sequence>
<feature type="domain" description="TLC" evidence="7">
    <location>
        <begin position="30"/>
        <end position="222"/>
    </location>
</feature>
<dbReference type="RefSeq" id="XP_022086062.1">
    <property type="nucleotide sequence ID" value="XM_022230370.1"/>
</dbReference>
<evidence type="ECO:0000256" key="1">
    <source>
        <dbReference type="ARBA" id="ARBA00004141"/>
    </source>
</evidence>
<feature type="transmembrane region" description="Helical" evidence="6">
    <location>
        <begin position="74"/>
        <end position="91"/>
    </location>
</feature>
<keyword evidence="4 5" id="KW-0472">Membrane</keyword>
<feature type="transmembrane region" description="Helical" evidence="6">
    <location>
        <begin position="160"/>
        <end position="183"/>
    </location>
</feature>
<comment type="subcellular location">
    <subcellularLocation>
        <location evidence="1">Membrane</location>
        <topology evidence="1">Multi-pass membrane protein</topology>
    </subcellularLocation>
</comment>